<organism evidence="9 10">
    <name type="scientific">Sanguibacteroides justesenii</name>
    <dbReference type="NCBI Taxonomy" id="1547597"/>
    <lineage>
        <taxon>Bacteria</taxon>
        <taxon>Pseudomonadati</taxon>
        <taxon>Bacteroidota</taxon>
        <taxon>Bacteroidia</taxon>
        <taxon>Bacteroidales</taxon>
        <taxon>Porphyromonadaceae</taxon>
        <taxon>Sanguibacteroides</taxon>
    </lineage>
</organism>
<dbReference type="InterPro" id="IPR035994">
    <property type="entry name" value="Nucleoside_phosphorylase_sf"/>
</dbReference>
<evidence type="ECO:0000256" key="5">
    <source>
        <dbReference type="ARBA" id="ARBA00022676"/>
    </source>
</evidence>
<evidence type="ECO:0000256" key="4">
    <source>
        <dbReference type="ARBA" id="ARBA00022553"/>
    </source>
</evidence>
<evidence type="ECO:0000256" key="2">
    <source>
        <dbReference type="ARBA" id="ARBA00006751"/>
    </source>
</evidence>
<keyword evidence="4" id="KW-0597">Phosphoprotein</keyword>
<comment type="caution">
    <text evidence="9">The sequence shown here is derived from an EMBL/GenBank/DDBJ whole genome shotgun (WGS) entry which is preliminary data.</text>
</comment>
<dbReference type="Proteomes" id="UP000031980">
    <property type="component" value="Unassembled WGS sequence"/>
</dbReference>
<evidence type="ECO:0000313" key="9">
    <source>
        <dbReference type="EMBL" id="KIO42955.1"/>
    </source>
</evidence>
<evidence type="ECO:0000256" key="7">
    <source>
        <dbReference type="PIRNR" id="PIRNR000477"/>
    </source>
</evidence>
<dbReference type="InterPro" id="IPR011270">
    <property type="entry name" value="Pur_Nuc_Pase_Ino/Guo-sp"/>
</dbReference>
<dbReference type="Pfam" id="PF01048">
    <property type="entry name" value="PNP_UDP_1"/>
    <property type="match status" value="1"/>
</dbReference>
<dbReference type="AlphaFoldDB" id="A0A0C3R269"/>
<feature type="domain" description="Nucleoside phosphorylase" evidence="8">
    <location>
        <begin position="22"/>
        <end position="267"/>
    </location>
</feature>
<dbReference type="PIRSF" id="PIRSF000477">
    <property type="entry name" value="PurNPase"/>
    <property type="match status" value="1"/>
</dbReference>
<dbReference type="EMBL" id="JPIU01000049">
    <property type="protein sequence ID" value="KIO42955.1"/>
    <property type="molecule type" value="Genomic_DNA"/>
</dbReference>
<name>A0A0C3R269_9PORP</name>
<evidence type="ECO:0000256" key="3">
    <source>
        <dbReference type="ARBA" id="ARBA00011233"/>
    </source>
</evidence>
<dbReference type="CDD" id="cd09009">
    <property type="entry name" value="PNP-EcPNPII_like"/>
    <property type="match status" value="1"/>
</dbReference>
<gene>
    <name evidence="9" type="ORF">BA92_13945</name>
</gene>
<keyword evidence="10" id="KW-1185">Reference proteome</keyword>
<dbReference type="UniPathway" id="UPA00606"/>
<proteinExistence type="inferred from homology"/>
<comment type="function">
    <text evidence="7">The purine nucleoside phosphorylases catalyze the phosphorolytic breakdown of the N-glycosidic bond in the beta-(deoxy)ribonucleoside molecules, with the formation of the corresponding free purine bases and pentose-1-phosphate.</text>
</comment>
<keyword evidence="5 7" id="KW-0328">Glycosyltransferase</keyword>
<dbReference type="InterPro" id="IPR000845">
    <property type="entry name" value="Nucleoside_phosphorylase_d"/>
</dbReference>
<protein>
    <recommendedName>
        <fullName evidence="7">Purine nucleoside phosphorylase</fullName>
        <ecNumber evidence="7">2.4.2.1</ecNumber>
    </recommendedName>
    <alternativeName>
        <fullName evidence="7">Inosine-guanosine phosphorylase</fullName>
    </alternativeName>
</protein>
<comment type="pathway">
    <text evidence="1 7">Purine metabolism; purine nucleoside salvage.</text>
</comment>
<evidence type="ECO:0000256" key="6">
    <source>
        <dbReference type="ARBA" id="ARBA00022679"/>
    </source>
</evidence>
<dbReference type="GO" id="GO:0009116">
    <property type="term" value="P:nucleoside metabolic process"/>
    <property type="evidence" value="ECO:0007669"/>
    <property type="project" value="InterPro"/>
</dbReference>
<dbReference type="PANTHER" id="PTHR11904:SF9">
    <property type="entry name" value="PURINE NUCLEOSIDE PHOSPHORYLASE-RELATED"/>
    <property type="match status" value="1"/>
</dbReference>
<evidence type="ECO:0000259" key="8">
    <source>
        <dbReference type="Pfam" id="PF01048"/>
    </source>
</evidence>
<dbReference type="RefSeq" id="WP_041505537.1">
    <property type="nucleotide sequence ID" value="NZ_JPIU01000049.1"/>
</dbReference>
<evidence type="ECO:0000313" key="10">
    <source>
        <dbReference type="Proteomes" id="UP000031980"/>
    </source>
</evidence>
<dbReference type="Gene3D" id="3.40.50.1580">
    <property type="entry name" value="Nucleoside phosphorylase domain"/>
    <property type="match status" value="1"/>
</dbReference>
<dbReference type="NCBIfam" id="TIGR01697">
    <property type="entry name" value="PNPH-PUNA-XAPA"/>
    <property type="match status" value="1"/>
</dbReference>
<evidence type="ECO:0000256" key="1">
    <source>
        <dbReference type="ARBA" id="ARBA00005058"/>
    </source>
</evidence>
<dbReference type="PANTHER" id="PTHR11904">
    <property type="entry name" value="METHYLTHIOADENOSINE/PURINE NUCLEOSIDE PHOSPHORYLASE"/>
    <property type="match status" value="1"/>
</dbReference>
<dbReference type="NCBIfam" id="TIGR01700">
    <property type="entry name" value="PNPH"/>
    <property type="match status" value="1"/>
</dbReference>
<dbReference type="EC" id="2.4.2.1" evidence="7"/>
<dbReference type="PROSITE" id="PS01240">
    <property type="entry name" value="PNP_MTAP_2"/>
    <property type="match status" value="1"/>
</dbReference>
<dbReference type="InterPro" id="IPR011268">
    <property type="entry name" value="Purine_phosphorylase"/>
</dbReference>
<comment type="subunit">
    <text evidence="3">Homotrimer.</text>
</comment>
<reference evidence="9 10" key="1">
    <citation type="submission" date="2014-07" db="EMBL/GenBank/DDBJ databases">
        <title>Porphyromonadaceae bacterium OUH 308042 = ATCC BAA-2681 = DSM 28342 draft genome.</title>
        <authorList>
            <person name="Sydenham T.V."/>
            <person name="Hasman H."/>
            <person name="Justensen U.S."/>
        </authorList>
    </citation>
    <scope>NUCLEOTIDE SEQUENCE [LARGE SCALE GENOMIC DNA]</scope>
    <source>
        <strain evidence="9 10">OUH 308042</strain>
    </source>
</reference>
<dbReference type="GO" id="GO:0004731">
    <property type="term" value="F:purine-nucleoside phosphorylase activity"/>
    <property type="evidence" value="ECO:0007669"/>
    <property type="project" value="UniProtKB-EC"/>
</dbReference>
<comment type="similarity">
    <text evidence="2 7">Belongs to the PNP/MTAP phosphorylase family.</text>
</comment>
<sequence>MLSKIKESKDFIYPFLDGEYSIGIILGTGLGELGKSIKIKQAIPYAEIPNFPVSTVEGHQGKLLIGQFGNKNVIAMQGRFHFYEGYSMKEVTFPVRVMHALGVKTLFVSNAAGGVNTNYLVGDLMIIKDHINLFPEHPLRGKNMEELGPRFPGMTEAYSKRLIYLAEEIGKKLDIKLQKGVYAGLQGPSFETPAEYNWIRVIGGDAVGMSTVPEIIVARHMNMECFGMSVITNSTANEELIKTNHEEVQDVGNHAQPRMTAIFREMINQL</sequence>
<dbReference type="GO" id="GO:0005737">
    <property type="term" value="C:cytoplasm"/>
    <property type="evidence" value="ECO:0007669"/>
    <property type="project" value="TreeGrafter"/>
</dbReference>
<accession>A0A0C3R269</accession>
<dbReference type="SUPFAM" id="SSF53167">
    <property type="entry name" value="Purine and uridine phosphorylases"/>
    <property type="match status" value="1"/>
</dbReference>
<dbReference type="FunFam" id="3.40.50.1580:FF:000010">
    <property type="entry name" value="Purine nucleoside phosphorylase"/>
    <property type="match status" value="1"/>
</dbReference>
<dbReference type="NCBIfam" id="NF006054">
    <property type="entry name" value="PRK08202.1"/>
    <property type="match status" value="1"/>
</dbReference>
<keyword evidence="6 7" id="KW-0808">Transferase</keyword>
<dbReference type="InterPro" id="IPR018099">
    <property type="entry name" value="Purine_phosphorylase-2_CS"/>
</dbReference>